<protein>
    <submittedName>
        <fullName evidence="3">Retrovirus-related pol polyprotein from transposon TNT 1-94</fullName>
    </submittedName>
</protein>
<feature type="domain" description="Reverse transcriptase Ty1/copia-type" evidence="1">
    <location>
        <begin position="11"/>
        <end position="250"/>
    </location>
</feature>
<dbReference type="PANTHER" id="PTHR11439:SF509">
    <property type="entry name" value="RNA-DIRECTED DNA POLYMERASE"/>
    <property type="match status" value="1"/>
</dbReference>
<dbReference type="InterPro" id="IPR056924">
    <property type="entry name" value="SH3_Tf2-1"/>
</dbReference>
<evidence type="ECO:0000313" key="3">
    <source>
        <dbReference type="EMBL" id="GJS69813.1"/>
    </source>
</evidence>
<dbReference type="Gene3D" id="3.10.10.10">
    <property type="entry name" value="HIV Type 1 Reverse Transcriptase, subunit A, domain 1"/>
    <property type="match status" value="1"/>
</dbReference>
<name>A0ABQ4XYI0_9ASTR</name>
<organism evidence="3 4">
    <name type="scientific">Tanacetum coccineum</name>
    <dbReference type="NCBI Taxonomy" id="301880"/>
    <lineage>
        <taxon>Eukaryota</taxon>
        <taxon>Viridiplantae</taxon>
        <taxon>Streptophyta</taxon>
        <taxon>Embryophyta</taxon>
        <taxon>Tracheophyta</taxon>
        <taxon>Spermatophyta</taxon>
        <taxon>Magnoliopsida</taxon>
        <taxon>eudicotyledons</taxon>
        <taxon>Gunneridae</taxon>
        <taxon>Pentapetalae</taxon>
        <taxon>asterids</taxon>
        <taxon>campanulids</taxon>
        <taxon>Asterales</taxon>
        <taxon>Asteraceae</taxon>
        <taxon>Asteroideae</taxon>
        <taxon>Anthemideae</taxon>
        <taxon>Anthemidinae</taxon>
        <taxon>Tanacetum</taxon>
    </lineage>
</organism>
<dbReference type="Proteomes" id="UP001151760">
    <property type="component" value="Unassembled WGS sequence"/>
</dbReference>
<dbReference type="CDD" id="cd09272">
    <property type="entry name" value="RNase_HI_RT_Ty1"/>
    <property type="match status" value="1"/>
</dbReference>
<feature type="domain" description="Tf2-1-like SH3-like" evidence="2">
    <location>
        <begin position="1309"/>
        <end position="1342"/>
    </location>
</feature>
<sequence length="1423" mass="164149">MQEELNQFVANDVWELVPLPMSQSVIGTKWVFRYKLDKNGIVSRNKSRLVAQGYNQQEGIDYDETYAPVARLESIRILLAIACANDFKLYQMDVKSVFLNGFINEEVYVAQPPRFIDFEKPNYVYKLKKALYGLKQAPKAWYDRLKAFLIKHEYSMGMVDNTLFTKNSQSHLIIVQIYVDDIIFESTSQSLCDDFAKIMHDEFEMSMMGELNFFLGLQIKQMEDGIFFNQSKYIKEMLKKFGLEDSKPTKMLMSTEIKITKDDESNSVDSSKYRAETVTTSNDLDLLFSPMFDELLNGTTPVVSKSSAVHAADALDKRQHHNITQSSITIVVADVPPLNIQTTPQTTNQAQTQVPTITANENIIQAKTNKEYAQVNGDEFINVFSTPVQEQGETSSHHVDSSNMHTFYQHHPSEHRWTKDHPLKQVIGNPSQSIRTKRQLETDGEMCMFALTVSRTKLKNIKEAMADSAWIEAMQEKLRQFDRLDNNVIRNKARLVAKGYAQKEGIDFEESFAPVAQLEAVRLFVAYATHKSFPVYQMDVKTSFLYGPLKEEVYVNQPYGFNFMVSKGFSKGSINLTMFITKHGEGILLVQIYVDDIIFGSANPKLSKRFEKLMHSKFEMSMMGELKFFLGIQIHQSPHGIFINQAKYAEEILKKHGMTSCDSIGTPMATKHLDADLSGTPVNQTKYHSMVGAIMYLTASRPDIIHATCYYARYQVKPTEKHLTMVKRIFWYLKDTINIGLWYPNDTGFKLTNFSDLNHAGCLDSSKSTSGGIQFLGVLWLRTQLIDYGFHFDKIPMYCDSKTAIAISCNPVRHSRTKHIDVRYHFIKEQVEKAIVDLFFVEIEYQLADLFTKALSEDRFKYLVRRLGMRCLTPEELEAQSQEKDTVIKKLKERINVLSGKKNEDKIKQELEEIETINIKLDHRSVEISDLNARLKEKVLVITALKNDLRKLKGKDLADNVVTKHIIDPEMLKIDMEYLNPRLLNNRSVHSNYIKHTKEEAATLREIVEQGKSQNPLNTSLDSAYIWSGYHQLCVHEDDIPKTAFRMRYGHFEFTVMPFGRRKRHEVHLSFKILGSFALRFQNLSLKSRMNSNTHSKNYLNNFKSCKTKVSYDLVIFREEHQCCLLRRGAWSSFEVRVGITEEGEVVTYLCFIANFFKIVKPITSLTERDQKYEWGAERKEFRSRNGNNDTVVMDEAHASRLRWMIYPVVLADAAKSVRDAIGFEYCLASSRGWTNIRCASFEALYGRKCRSHVLWAEIGGSSLIGPELLQEMIDKVVLVKEKPKAVRDHQKSYADKRRKPLEFEVGDQILERIGPVAYRLRLLKELIGVHDTFHVSNLKKCMGNANLDVPLNEIKIDKTLRFVEEPVEIMDREVKSLKHSRIPLVKVHWNSKRSPKFTWEREDYMKSKYPQLFVDRAVEPTS</sequence>
<gene>
    <name evidence="3" type="ORF">Tco_0702654</name>
</gene>
<evidence type="ECO:0000259" key="2">
    <source>
        <dbReference type="Pfam" id="PF24626"/>
    </source>
</evidence>
<dbReference type="Pfam" id="PF24626">
    <property type="entry name" value="SH3_Tf2-1"/>
    <property type="match status" value="1"/>
</dbReference>
<dbReference type="EMBL" id="BQNB010009889">
    <property type="protein sequence ID" value="GJS69813.1"/>
    <property type="molecule type" value="Genomic_DNA"/>
</dbReference>
<dbReference type="SUPFAM" id="SSF56672">
    <property type="entry name" value="DNA/RNA polymerases"/>
    <property type="match status" value="3"/>
</dbReference>
<dbReference type="Pfam" id="PF07727">
    <property type="entry name" value="RVT_2"/>
    <property type="match status" value="3"/>
</dbReference>
<dbReference type="InterPro" id="IPR043502">
    <property type="entry name" value="DNA/RNA_pol_sf"/>
</dbReference>
<reference evidence="3" key="2">
    <citation type="submission" date="2022-01" db="EMBL/GenBank/DDBJ databases">
        <authorList>
            <person name="Yamashiro T."/>
            <person name="Shiraishi A."/>
            <person name="Satake H."/>
            <person name="Nakayama K."/>
        </authorList>
    </citation>
    <scope>NUCLEOTIDE SEQUENCE</scope>
</reference>
<feature type="domain" description="Reverse transcriptase Ty1/copia-type" evidence="1">
    <location>
        <begin position="486"/>
        <end position="562"/>
    </location>
</feature>
<feature type="domain" description="Reverse transcriptase Ty1/copia-type" evidence="1">
    <location>
        <begin position="564"/>
        <end position="669"/>
    </location>
</feature>
<evidence type="ECO:0000259" key="1">
    <source>
        <dbReference type="Pfam" id="PF07727"/>
    </source>
</evidence>
<evidence type="ECO:0000313" key="4">
    <source>
        <dbReference type="Proteomes" id="UP001151760"/>
    </source>
</evidence>
<reference evidence="3" key="1">
    <citation type="journal article" date="2022" name="Int. J. Mol. Sci.">
        <title>Draft Genome of Tanacetum Coccineum: Genomic Comparison of Closely Related Tanacetum-Family Plants.</title>
        <authorList>
            <person name="Yamashiro T."/>
            <person name="Shiraishi A."/>
            <person name="Nakayama K."/>
            <person name="Satake H."/>
        </authorList>
    </citation>
    <scope>NUCLEOTIDE SEQUENCE</scope>
</reference>
<dbReference type="InterPro" id="IPR013103">
    <property type="entry name" value="RVT_2"/>
</dbReference>
<comment type="caution">
    <text evidence="3">The sequence shown here is derived from an EMBL/GenBank/DDBJ whole genome shotgun (WGS) entry which is preliminary data.</text>
</comment>
<proteinExistence type="predicted"/>
<keyword evidence="4" id="KW-1185">Reference proteome</keyword>
<accession>A0ABQ4XYI0</accession>
<dbReference type="PANTHER" id="PTHR11439">
    <property type="entry name" value="GAG-POL-RELATED RETROTRANSPOSON"/>
    <property type="match status" value="1"/>
</dbReference>